<gene>
    <name evidence="2" type="ORF">RM553_08195</name>
</gene>
<comment type="caution">
    <text evidence="2">The sequence shown here is derived from an EMBL/GenBank/DDBJ whole genome shotgun (WGS) entry which is preliminary data.</text>
</comment>
<feature type="signal peptide" evidence="1">
    <location>
        <begin position="1"/>
        <end position="20"/>
    </location>
</feature>
<dbReference type="PROSITE" id="PS51257">
    <property type="entry name" value="PROKAR_LIPOPROTEIN"/>
    <property type="match status" value="1"/>
</dbReference>
<keyword evidence="3" id="KW-1185">Reference proteome</keyword>
<feature type="chain" id="PRO_5046353769" description="Lipoprotein" evidence="1">
    <location>
        <begin position="21"/>
        <end position="117"/>
    </location>
</feature>
<keyword evidence="1" id="KW-0732">Signal</keyword>
<reference evidence="2 3" key="1">
    <citation type="submission" date="2023-09" db="EMBL/GenBank/DDBJ databases">
        <authorList>
            <person name="Rey-Velasco X."/>
        </authorList>
    </citation>
    <scope>NUCLEOTIDE SEQUENCE [LARGE SCALE GENOMIC DNA]</scope>
    <source>
        <strain evidence="2 3">F363</strain>
    </source>
</reference>
<evidence type="ECO:0008006" key="4">
    <source>
        <dbReference type="Google" id="ProtNLM"/>
    </source>
</evidence>
<sequence length="117" mass="13256">MKIKSTIFLALLSLSFFGLCSCSDDDSDVDENNAIGCADFEDEYADVMDALTVYSENPNVQNCENYKESLITFYEEFSDCPFWGTEYQQAIDEVENMDCSEETQAGVMKSSHTLYQL</sequence>
<name>A0ABU3C945_9FLAO</name>
<evidence type="ECO:0000313" key="3">
    <source>
        <dbReference type="Proteomes" id="UP001262889"/>
    </source>
</evidence>
<evidence type="ECO:0000313" key="2">
    <source>
        <dbReference type="EMBL" id="MDT0642808.1"/>
    </source>
</evidence>
<dbReference type="EMBL" id="JAVRHQ010000008">
    <property type="protein sequence ID" value="MDT0642808.1"/>
    <property type="molecule type" value="Genomic_DNA"/>
</dbReference>
<evidence type="ECO:0000256" key="1">
    <source>
        <dbReference type="SAM" id="SignalP"/>
    </source>
</evidence>
<proteinExistence type="predicted"/>
<accession>A0ABU3C945</accession>
<organism evidence="2 3">
    <name type="scientific">Autumnicola tepida</name>
    <dbReference type="NCBI Taxonomy" id="3075595"/>
    <lineage>
        <taxon>Bacteria</taxon>
        <taxon>Pseudomonadati</taxon>
        <taxon>Bacteroidota</taxon>
        <taxon>Flavobacteriia</taxon>
        <taxon>Flavobacteriales</taxon>
        <taxon>Flavobacteriaceae</taxon>
        <taxon>Autumnicola</taxon>
    </lineage>
</organism>
<protein>
    <recommendedName>
        <fullName evidence="4">Lipoprotein</fullName>
    </recommendedName>
</protein>
<dbReference type="RefSeq" id="WP_311534439.1">
    <property type="nucleotide sequence ID" value="NZ_JAVRHQ010000008.1"/>
</dbReference>
<dbReference type="Proteomes" id="UP001262889">
    <property type="component" value="Unassembled WGS sequence"/>
</dbReference>